<sequence length="88" mass="9863">MAFLTSLSVTSCEAINMHPAKWHSQHPVGHPMHQTAFDKHKGFTLRLPRMAKVSILQEHLSTSTWVRVNFQKAGKTKSGGAFQWSSFG</sequence>
<evidence type="ECO:0000313" key="2">
    <source>
        <dbReference type="Proteomes" id="UP001203423"/>
    </source>
</evidence>
<name>A0ABT0LH10_9GAMM</name>
<dbReference type="RefSeq" id="WP_248942259.1">
    <property type="nucleotide sequence ID" value="NZ_JAKIKS010000110.1"/>
</dbReference>
<dbReference type="Proteomes" id="UP001203423">
    <property type="component" value="Unassembled WGS sequence"/>
</dbReference>
<comment type="caution">
    <text evidence="1">The sequence shown here is derived from an EMBL/GenBank/DDBJ whole genome shotgun (WGS) entry which is preliminary data.</text>
</comment>
<dbReference type="EMBL" id="JAKIKS010000110">
    <property type="protein sequence ID" value="MCL1126849.1"/>
    <property type="molecule type" value="Genomic_DNA"/>
</dbReference>
<proteinExistence type="predicted"/>
<organism evidence="1 2">
    <name type="scientific">Shewanella surugensis</name>
    <dbReference type="NCBI Taxonomy" id="212020"/>
    <lineage>
        <taxon>Bacteria</taxon>
        <taxon>Pseudomonadati</taxon>
        <taxon>Pseudomonadota</taxon>
        <taxon>Gammaproteobacteria</taxon>
        <taxon>Alteromonadales</taxon>
        <taxon>Shewanellaceae</taxon>
        <taxon>Shewanella</taxon>
    </lineage>
</organism>
<accession>A0ABT0LH10</accession>
<keyword evidence="2" id="KW-1185">Reference proteome</keyword>
<evidence type="ECO:0000313" key="1">
    <source>
        <dbReference type="EMBL" id="MCL1126849.1"/>
    </source>
</evidence>
<protein>
    <submittedName>
        <fullName evidence="1">Uncharacterized protein</fullName>
    </submittedName>
</protein>
<reference evidence="1 2" key="1">
    <citation type="submission" date="2022-01" db="EMBL/GenBank/DDBJ databases">
        <title>Whole genome-based taxonomy of the Shewanellaceae.</title>
        <authorList>
            <person name="Martin-Rodriguez A.J."/>
        </authorList>
    </citation>
    <scope>NUCLEOTIDE SEQUENCE [LARGE SCALE GENOMIC DNA]</scope>
    <source>
        <strain evidence="1 2">DSM 17177</strain>
    </source>
</reference>
<gene>
    <name evidence="1" type="ORF">L2764_20770</name>
</gene>